<name>A0ACC0D2C1_9PEZI</name>
<dbReference type="Proteomes" id="UP001497680">
    <property type="component" value="Unassembled WGS sequence"/>
</dbReference>
<evidence type="ECO:0000313" key="1">
    <source>
        <dbReference type="EMBL" id="KAI6086778.1"/>
    </source>
</evidence>
<comment type="caution">
    <text evidence="1">The sequence shown here is derived from an EMBL/GenBank/DDBJ whole genome shotgun (WGS) entry which is preliminary data.</text>
</comment>
<organism evidence="1 2">
    <name type="scientific">Hypoxylon rubiginosum</name>
    <dbReference type="NCBI Taxonomy" id="110542"/>
    <lineage>
        <taxon>Eukaryota</taxon>
        <taxon>Fungi</taxon>
        <taxon>Dikarya</taxon>
        <taxon>Ascomycota</taxon>
        <taxon>Pezizomycotina</taxon>
        <taxon>Sordariomycetes</taxon>
        <taxon>Xylariomycetidae</taxon>
        <taxon>Xylariales</taxon>
        <taxon>Hypoxylaceae</taxon>
        <taxon>Hypoxylon</taxon>
    </lineage>
</organism>
<proteinExistence type="predicted"/>
<dbReference type="EMBL" id="MU394312">
    <property type="protein sequence ID" value="KAI6086778.1"/>
    <property type="molecule type" value="Genomic_DNA"/>
</dbReference>
<accession>A0ACC0D2C1</accession>
<keyword evidence="2" id="KW-1185">Reference proteome</keyword>
<protein>
    <submittedName>
        <fullName evidence="1">Uncharacterized protein</fullName>
    </submittedName>
</protein>
<reference evidence="1 2" key="1">
    <citation type="journal article" date="2022" name="New Phytol.">
        <title>Ecological generalism drives hyperdiversity of secondary metabolite gene clusters in xylarialean endophytes.</title>
        <authorList>
            <person name="Franco M.E.E."/>
            <person name="Wisecaver J.H."/>
            <person name="Arnold A.E."/>
            <person name="Ju Y.M."/>
            <person name="Slot J.C."/>
            <person name="Ahrendt S."/>
            <person name="Moore L.P."/>
            <person name="Eastman K.E."/>
            <person name="Scott K."/>
            <person name="Konkel Z."/>
            <person name="Mondo S.J."/>
            <person name="Kuo A."/>
            <person name="Hayes R.D."/>
            <person name="Haridas S."/>
            <person name="Andreopoulos B."/>
            <person name="Riley R."/>
            <person name="LaButti K."/>
            <person name="Pangilinan J."/>
            <person name="Lipzen A."/>
            <person name="Amirebrahimi M."/>
            <person name="Yan J."/>
            <person name="Adam C."/>
            <person name="Keymanesh K."/>
            <person name="Ng V."/>
            <person name="Louie K."/>
            <person name="Northen T."/>
            <person name="Drula E."/>
            <person name="Henrissat B."/>
            <person name="Hsieh H.M."/>
            <person name="Youens-Clark K."/>
            <person name="Lutzoni F."/>
            <person name="Miadlikowska J."/>
            <person name="Eastwood D.C."/>
            <person name="Hamelin R.C."/>
            <person name="Grigoriev I.V."/>
            <person name="U'Ren J.M."/>
        </authorList>
    </citation>
    <scope>NUCLEOTIDE SEQUENCE [LARGE SCALE GENOMIC DNA]</scope>
    <source>
        <strain evidence="1 2">ER1909</strain>
    </source>
</reference>
<gene>
    <name evidence="1" type="ORF">F4821DRAFT_259538</name>
</gene>
<evidence type="ECO:0000313" key="2">
    <source>
        <dbReference type="Proteomes" id="UP001497680"/>
    </source>
</evidence>
<sequence length="796" mass="84696">MNAMNVNMGNMPNMPMAGGPVGGPTPMMNSTLAAQQVQSQGNNRTVLNTYIYDYFLREGMYDSARAMLKSEQTLNIIKDSPGRRRDENGNLGNGVGDDAMDTDSKDDLDSKRPNDLPLPNVPNGSDNSFLYEWFCLFWDMLMAQRNKPGISPQVSQYVSHTQQQNRMKQNEQHALLRGMRPDLYQSRMMAMPNGMQANAKQTLARTAIANNQNNPQAMHMLQQVKQNQMQRDGSNMDGNQNRPGSPSSAENAPSPSKRPRLEGSGPFNPQQGGMMPNGQRPQQGMPGQQVGNGPSRAAIAQHMLSTNGIDSANLSPQQFQNFQAQPPQTQAKSIQTYSQNLQQHHGQQMPNKQMPNPGGPQGQGSPMMPPGADGAALGQFYNANEMNGNGMRPGPAGAQGAGGSNHALQDYQMQLMLLEQQNKKRLMMARQEQDSMGGGIRGDGAGPGPAGPGPNGQPPFQDASPQGRTGASPNPSEQMKRGTPQMNAAGIPSPLPEGAQSRGSPNPINFMPNGMDPSMHQQFFKGMNGMDNNMAAVQMNRAMQPPSSHPQPFNGQMNPQLMRQQPGAQGGPPMQWQGPNGNGMAPQGPQGPQGPVQGTPQQRSMPPPSAPAPANNAAAGRTTTASPQQNAAPPTPQQANKAAPKKKDTKNAKNKSAAQKKASQATGATPASEAAQEPEPPTPVTPVNTTNFNKNGQNVGGAQPAANAPVSAPQPPPAPVTAPQVHADMNMNAFGMDNGMDFGSNMEFTNPMTSDNVLQDFDFDSFLHDGDADATGTFDFNTASFGMEAGGEIGAE</sequence>